<reference evidence="1" key="1">
    <citation type="submission" date="2021-02" db="EMBL/GenBank/DDBJ databases">
        <authorList>
            <person name="Nowell W R."/>
        </authorList>
    </citation>
    <scope>NUCLEOTIDE SEQUENCE</scope>
</reference>
<dbReference type="Proteomes" id="UP000663864">
    <property type="component" value="Unassembled WGS sequence"/>
</dbReference>
<proteinExistence type="predicted"/>
<name>A0A814WD82_9BILA</name>
<evidence type="ECO:0000313" key="3">
    <source>
        <dbReference type="Proteomes" id="UP000663864"/>
    </source>
</evidence>
<dbReference type="AlphaFoldDB" id="A0A814WD82"/>
<protein>
    <submittedName>
        <fullName evidence="1">Uncharacterized protein</fullName>
    </submittedName>
</protein>
<evidence type="ECO:0000313" key="1">
    <source>
        <dbReference type="EMBL" id="CAF1200828.1"/>
    </source>
</evidence>
<organism evidence="1 3">
    <name type="scientific">Rotaria sordida</name>
    <dbReference type="NCBI Taxonomy" id="392033"/>
    <lineage>
        <taxon>Eukaryota</taxon>
        <taxon>Metazoa</taxon>
        <taxon>Spiralia</taxon>
        <taxon>Gnathifera</taxon>
        <taxon>Rotifera</taxon>
        <taxon>Eurotatoria</taxon>
        <taxon>Bdelloidea</taxon>
        <taxon>Philodinida</taxon>
        <taxon>Philodinidae</taxon>
        <taxon>Rotaria</taxon>
    </lineage>
</organism>
<dbReference type="EMBL" id="CAJNOT010001447">
    <property type="protein sequence ID" value="CAF1200828.1"/>
    <property type="molecule type" value="Genomic_DNA"/>
</dbReference>
<evidence type="ECO:0000313" key="2">
    <source>
        <dbReference type="EMBL" id="CAF4137512.1"/>
    </source>
</evidence>
<gene>
    <name evidence="2" type="ORF">JBS370_LOCUS33338</name>
    <name evidence="1" type="ORF">ZHD862_LOCUS22832</name>
</gene>
<comment type="caution">
    <text evidence="1">The sequence shown here is derived from an EMBL/GenBank/DDBJ whole genome shotgun (WGS) entry which is preliminary data.</text>
</comment>
<accession>A0A814WD82</accession>
<sequence length="214" mass="24614">MSSIVDELSNIRYRTTLLSTELSPENKVLINKDEVHFVDQLTDQLNPSSQWIYGNVRSNAPIVIWYGPQHSSLRIALITYLTVEDITLILFSVEEHLWQWLDLNSSLTVASLILQPAIRSQELIARSHTYVGIRSILVRCRTNDLTIIQRSSRSYSKVDGVFDDDTRLLIKLVVDLVLFSEELGDQQREDDDNEMEAQKHYARALKLCALVRKL</sequence>
<dbReference type="EMBL" id="CAJOBD010009556">
    <property type="protein sequence ID" value="CAF4137512.1"/>
    <property type="molecule type" value="Genomic_DNA"/>
</dbReference>
<dbReference type="Proteomes" id="UP000663836">
    <property type="component" value="Unassembled WGS sequence"/>
</dbReference>